<dbReference type="Gene3D" id="1.10.8.60">
    <property type="match status" value="1"/>
</dbReference>
<sequence>MTSIMVIESHELPRDICSLAAKELNLNMVFISTRMKDLTDDDYREYVRMAQEERMDAIIVSYHHSEKMSSYDTSVPIIPINFSNWETLNILQSLKKNIVDTHIPHPHKVALITVAPLSLDLKILSEIFELELHNIIRDGETLPDSFFHALKKEGFEIAACGSRYHQQVAASGMYHAYDPNAHSYIGVLEEFRRILKLITISRQVSQRNQELLQMMNYSFEAIWVTDDHGLITSYNVKAAGLFAKNTHKASPSFSGRSIYEVLPVQMKDILDDALSNGTNYYSHLLLHTQSDGIFNITPLMRNGTVSAVIFHFTALPHLEQMEEQIRIESYIKGHKAKYTFQNLIGKSGAIQRAIKNAELFAKYDSNILLIGETGTGKEIFSQSIHNSSRRSGQPFVALNCGALPPNLLESELFGYVEGAFTGASRKGKKGLFEIANQGTIFLDEISEMDANGQLRLLRVLEEREVMRIGSDSVIPVNVRVIAACNKDLAKLVKNGSFREDLFYRLNVLTIQIPALRERGNDVFLLAEYYLDIYSQKYQKTVQLSSASASMLTSYPWPGNVRQLRNFCERLVIVADDYQLSPEFIKDQLQQAYQFYDHTDDMDTAVLPALSLPGSERDNILLALRQTKGNRQQTASLLNISTSTLWRKMKKYGIMELY</sequence>
<dbReference type="InterPro" id="IPR009057">
    <property type="entry name" value="Homeodomain-like_sf"/>
</dbReference>
<dbReference type="GO" id="GO:0006355">
    <property type="term" value="P:regulation of DNA-templated transcription"/>
    <property type="evidence" value="ECO:0007669"/>
    <property type="project" value="InterPro"/>
</dbReference>
<feature type="domain" description="Sigma-54 factor interaction" evidence="5">
    <location>
        <begin position="343"/>
        <end position="572"/>
    </location>
</feature>
<dbReference type="InterPro" id="IPR058031">
    <property type="entry name" value="AAA_lid_NorR"/>
</dbReference>
<dbReference type="Pfam" id="PF25601">
    <property type="entry name" value="AAA_lid_14"/>
    <property type="match status" value="1"/>
</dbReference>
<dbReference type="SUPFAM" id="SSF159800">
    <property type="entry name" value="PrpR receptor domain-like"/>
    <property type="match status" value="1"/>
</dbReference>
<dbReference type="RefSeq" id="WP_257497774.1">
    <property type="nucleotide sequence ID" value="NZ_JANKBI010000023.1"/>
</dbReference>
<comment type="caution">
    <text evidence="6">The sequence shown here is derived from an EMBL/GenBank/DDBJ whole genome shotgun (WGS) entry which is preliminary data.</text>
</comment>
<dbReference type="AlphaFoldDB" id="A0AB73T5U8"/>
<dbReference type="Pfam" id="PF00158">
    <property type="entry name" value="Sigma54_activat"/>
    <property type="match status" value="1"/>
</dbReference>
<evidence type="ECO:0000256" key="1">
    <source>
        <dbReference type="ARBA" id="ARBA00022741"/>
    </source>
</evidence>
<evidence type="ECO:0000256" key="4">
    <source>
        <dbReference type="ARBA" id="ARBA00023163"/>
    </source>
</evidence>
<dbReference type="PROSITE" id="PS00688">
    <property type="entry name" value="SIGMA54_INTERACT_3"/>
    <property type="match status" value="1"/>
</dbReference>
<dbReference type="PRINTS" id="PR01590">
    <property type="entry name" value="HTHFIS"/>
</dbReference>
<dbReference type="PROSITE" id="PS00675">
    <property type="entry name" value="SIGMA54_INTERACT_1"/>
    <property type="match status" value="1"/>
</dbReference>
<dbReference type="FunFam" id="3.40.50.300:FF:000006">
    <property type="entry name" value="DNA-binding transcriptional regulator NtrC"/>
    <property type="match status" value="1"/>
</dbReference>
<dbReference type="Gene3D" id="1.10.10.60">
    <property type="entry name" value="Homeodomain-like"/>
    <property type="match status" value="1"/>
</dbReference>
<reference evidence="6 7" key="1">
    <citation type="submission" date="2018-05" db="EMBL/GenBank/DDBJ databases">
        <authorList>
            <person name="Goeker M."/>
            <person name="Huntemann M."/>
            <person name="Clum A."/>
            <person name="Pillay M."/>
            <person name="Palaniappan K."/>
            <person name="Varghese N."/>
            <person name="Mikhailova N."/>
            <person name="Stamatis D."/>
            <person name="Reddy T."/>
            <person name="Daum C."/>
            <person name="Shapiro N."/>
            <person name="Ivanova N."/>
            <person name="Kyrpides N."/>
            <person name="Woyke T."/>
        </authorList>
    </citation>
    <scope>NUCLEOTIDE SEQUENCE [LARGE SCALE GENOMIC DNA]</scope>
    <source>
        <strain evidence="6 7">DSM 26524</strain>
    </source>
</reference>
<dbReference type="InterPro" id="IPR025662">
    <property type="entry name" value="Sigma_54_int_dom_ATP-bd_1"/>
</dbReference>
<evidence type="ECO:0000259" key="5">
    <source>
        <dbReference type="PROSITE" id="PS50045"/>
    </source>
</evidence>
<dbReference type="PANTHER" id="PTHR32071:SF57">
    <property type="entry name" value="C4-DICARBOXYLATE TRANSPORT TRANSCRIPTIONAL REGULATORY PROTEIN DCTD"/>
    <property type="match status" value="1"/>
</dbReference>
<dbReference type="InterPro" id="IPR003593">
    <property type="entry name" value="AAA+_ATPase"/>
</dbReference>
<dbReference type="SMART" id="SM00382">
    <property type="entry name" value="AAA"/>
    <property type="match status" value="1"/>
</dbReference>
<organism evidence="6 7">
    <name type="scientific">Murimonas intestini</name>
    <dbReference type="NCBI Taxonomy" id="1337051"/>
    <lineage>
        <taxon>Bacteria</taxon>
        <taxon>Bacillati</taxon>
        <taxon>Bacillota</taxon>
        <taxon>Clostridia</taxon>
        <taxon>Lachnospirales</taxon>
        <taxon>Lachnospiraceae</taxon>
        <taxon>Murimonas</taxon>
    </lineage>
</organism>
<dbReference type="SUPFAM" id="SSF52540">
    <property type="entry name" value="P-loop containing nucleoside triphosphate hydrolases"/>
    <property type="match status" value="1"/>
</dbReference>
<dbReference type="CDD" id="cd00009">
    <property type="entry name" value="AAA"/>
    <property type="match status" value="1"/>
</dbReference>
<evidence type="ECO:0000256" key="3">
    <source>
        <dbReference type="ARBA" id="ARBA00023015"/>
    </source>
</evidence>
<dbReference type="Gene3D" id="3.40.50.300">
    <property type="entry name" value="P-loop containing nucleotide triphosphate hydrolases"/>
    <property type="match status" value="1"/>
</dbReference>
<dbReference type="PROSITE" id="PS50045">
    <property type="entry name" value="SIGMA54_INTERACT_4"/>
    <property type="match status" value="1"/>
</dbReference>
<dbReference type="Pfam" id="PF02954">
    <property type="entry name" value="HTH_8"/>
    <property type="match status" value="1"/>
</dbReference>
<keyword evidence="3" id="KW-0805">Transcription regulation</keyword>
<dbReference type="InterPro" id="IPR027417">
    <property type="entry name" value="P-loop_NTPase"/>
</dbReference>
<proteinExistence type="predicted"/>
<dbReference type="Gene3D" id="3.30.450.20">
    <property type="entry name" value="PAS domain"/>
    <property type="match status" value="1"/>
</dbReference>
<keyword evidence="2" id="KW-0067">ATP-binding</keyword>
<dbReference type="InterPro" id="IPR025944">
    <property type="entry name" value="Sigma_54_int_dom_CS"/>
</dbReference>
<dbReference type="InterPro" id="IPR002078">
    <property type="entry name" value="Sigma_54_int"/>
</dbReference>
<dbReference type="Proteomes" id="UP000245412">
    <property type="component" value="Unassembled WGS sequence"/>
</dbReference>
<keyword evidence="4" id="KW-0804">Transcription</keyword>
<accession>A0AB73T5U8</accession>
<gene>
    <name evidence="6" type="ORF">C7383_104334</name>
</gene>
<dbReference type="SUPFAM" id="SSF46689">
    <property type="entry name" value="Homeodomain-like"/>
    <property type="match status" value="1"/>
</dbReference>
<dbReference type="EMBL" id="QGGY01000004">
    <property type="protein sequence ID" value="PWJ76885.1"/>
    <property type="molecule type" value="Genomic_DNA"/>
</dbReference>
<dbReference type="InterPro" id="IPR002197">
    <property type="entry name" value="HTH_Fis"/>
</dbReference>
<evidence type="ECO:0000256" key="2">
    <source>
        <dbReference type="ARBA" id="ARBA00022840"/>
    </source>
</evidence>
<evidence type="ECO:0000313" key="6">
    <source>
        <dbReference type="EMBL" id="PWJ76885.1"/>
    </source>
</evidence>
<protein>
    <submittedName>
        <fullName evidence="6">Transcriptional regulator with PAS, ATPase and Fis domain</fullName>
    </submittedName>
</protein>
<dbReference type="GO" id="GO:0043565">
    <property type="term" value="F:sequence-specific DNA binding"/>
    <property type="evidence" value="ECO:0007669"/>
    <property type="project" value="InterPro"/>
</dbReference>
<evidence type="ECO:0000313" key="7">
    <source>
        <dbReference type="Proteomes" id="UP000245412"/>
    </source>
</evidence>
<dbReference type="GO" id="GO:0005524">
    <property type="term" value="F:ATP binding"/>
    <property type="evidence" value="ECO:0007669"/>
    <property type="project" value="UniProtKB-KW"/>
</dbReference>
<keyword evidence="1" id="KW-0547">Nucleotide-binding</keyword>
<keyword evidence="7" id="KW-1185">Reference proteome</keyword>
<name>A0AB73T5U8_9FIRM</name>
<dbReference type="PANTHER" id="PTHR32071">
    <property type="entry name" value="TRANSCRIPTIONAL REGULATORY PROTEIN"/>
    <property type="match status" value="1"/>
</dbReference>